<evidence type="ECO:0000259" key="6">
    <source>
        <dbReference type="PROSITE" id="PS50103"/>
    </source>
</evidence>
<feature type="zinc finger region" description="C3H1-type" evidence="4">
    <location>
        <begin position="214"/>
        <end position="241"/>
    </location>
</feature>
<feature type="domain" description="C3H1-type" evidence="6">
    <location>
        <begin position="189"/>
        <end position="213"/>
    </location>
</feature>
<keyword evidence="3 4" id="KW-0862">Zinc</keyword>
<dbReference type="SUPFAM" id="SSF160443">
    <property type="entry name" value="SMR domain-like"/>
    <property type="match status" value="1"/>
</dbReference>
<dbReference type="AlphaFoldDB" id="A0A060T0P0"/>
<feature type="region of interest" description="Disordered" evidence="5">
    <location>
        <begin position="270"/>
        <end position="305"/>
    </location>
</feature>
<reference evidence="8" key="1">
    <citation type="submission" date="2014-02" db="EMBL/GenBank/DDBJ databases">
        <authorList>
            <person name="Genoscope - CEA"/>
        </authorList>
    </citation>
    <scope>NUCLEOTIDE SEQUENCE</scope>
    <source>
        <strain evidence="8">LS3</strain>
    </source>
</reference>
<accession>A0A060T0P0</accession>
<dbReference type="SMART" id="SM00463">
    <property type="entry name" value="SMR"/>
    <property type="match status" value="1"/>
</dbReference>
<evidence type="ECO:0000259" key="7">
    <source>
        <dbReference type="PROSITE" id="PS50828"/>
    </source>
</evidence>
<dbReference type="SMART" id="SM01162">
    <property type="entry name" value="DUF1771"/>
    <property type="match status" value="1"/>
</dbReference>
<proteinExistence type="predicted"/>
<dbReference type="InterPro" id="IPR013899">
    <property type="entry name" value="DUF1771"/>
</dbReference>
<dbReference type="PANTHER" id="PTHR46651:SF1">
    <property type="entry name" value="SMALL MUTS RELATED FAMILY PROTEIN"/>
    <property type="match status" value="1"/>
</dbReference>
<evidence type="ECO:0000256" key="3">
    <source>
        <dbReference type="ARBA" id="ARBA00022833"/>
    </source>
</evidence>
<dbReference type="Gene3D" id="3.30.1370.110">
    <property type="match status" value="1"/>
</dbReference>
<dbReference type="InterPro" id="IPR002625">
    <property type="entry name" value="Smr_dom"/>
</dbReference>
<keyword evidence="2 4" id="KW-0863">Zinc-finger</keyword>
<dbReference type="SMART" id="SM00356">
    <property type="entry name" value="ZnF_C3H1"/>
    <property type="match status" value="2"/>
</dbReference>
<keyword evidence="1 4" id="KW-0479">Metal-binding</keyword>
<sequence length="516" mass="58372">MSEELQEKCNAILDDDSVLEEDKIERIEYLVSEHRPDLSSSDKERLVLDILWRHHGSGSGGRDKGDVVIERAPAPSVQVSLSGPLPSDPDKLEKLRREDAVSAKTKPADPQWDDNDWGDSIAPQDAMSPFDILRKILGQENSDEDIHHALERKDFDIQATLAELMAPTPELNNDQGEESIVETPEPENETEVVMCKYFVQFGECLRADCKYSHDLSSRICRFWLKGGCLAGDTCPFLHQVPESVVEKYQSQYQPVQQVTEMVKEVKLQDENDFPTLGQQPKGKKRKPAGAWGARPASASRPVNSSPITAKPINVWGVSGGAPGGLTMRKLNRRTVKLVAPKHIPWDDREYGVNGEYVSYRLAAIRHGSMRNKYLQLAAESWHQNKAAHARLLSQKGQKHNDEMIDQYAKAAEVLFTHRQQPDSDIFVDLHGLSLEEAVEKLDKMLRDIEKEEVNSKRPAYVISGQGHYHSHSKASEDKLTQRVREHLTKKGFEWKDISTKDSRFGRITCVDPWSHF</sequence>
<evidence type="ECO:0000256" key="4">
    <source>
        <dbReference type="PROSITE-ProRule" id="PRU00723"/>
    </source>
</evidence>
<evidence type="ECO:0000313" key="8">
    <source>
        <dbReference type="EMBL" id="CDP34528.1"/>
    </source>
</evidence>
<dbReference type="GO" id="GO:0008270">
    <property type="term" value="F:zinc ion binding"/>
    <property type="evidence" value="ECO:0007669"/>
    <property type="project" value="UniProtKB-KW"/>
</dbReference>
<reference evidence="8" key="2">
    <citation type="submission" date="2014-06" db="EMBL/GenBank/DDBJ databases">
        <title>The complete genome of Blastobotrys (Arxula) adeninivorans LS3 - a yeast of biotechnological interest.</title>
        <authorList>
            <person name="Kunze G."/>
            <person name="Gaillardin C."/>
            <person name="Czernicka M."/>
            <person name="Durrens P."/>
            <person name="Martin T."/>
            <person name="Boer E."/>
            <person name="Gabaldon T."/>
            <person name="Cruz J."/>
            <person name="Talla E."/>
            <person name="Marck C."/>
            <person name="Goffeau A."/>
            <person name="Barbe V."/>
            <person name="Baret P."/>
            <person name="Baronian K."/>
            <person name="Beier S."/>
            <person name="Bleykasten C."/>
            <person name="Bode R."/>
            <person name="Casaregola S."/>
            <person name="Despons L."/>
            <person name="Fairhead C."/>
            <person name="Giersberg M."/>
            <person name="Gierski P."/>
            <person name="Hahnel U."/>
            <person name="Hartmann A."/>
            <person name="Jankowska D."/>
            <person name="Jubin C."/>
            <person name="Jung P."/>
            <person name="Lafontaine I."/>
            <person name="Leh-Louis V."/>
            <person name="Lemaire M."/>
            <person name="Marcet-Houben M."/>
            <person name="Mascher M."/>
            <person name="Morel G."/>
            <person name="Richard G.-F."/>
            <person name="Riechen J."/>
            <person name="Sacerdot C."/>
            <person name="Sarkar A."/>
            <person name="Savel G."/>
            <person name="Schacherer J."/>
            <person name="Sherman D."/>
            <person name="Straub M.-L."/>
            <person name="Stein N."/>
            <person name="Thierry A."/>
            <person name="Trautwein-Schult A."/>
            <person name="Westhof E."/>
            <person name="Worch S."/>
            <person name="Dujon B."/>
            <person name="Souciet J.-L."/>
            <person name="Wincker P."/>
            <person name="Scholz U."/>
            <person name="Neuveglise N."/>
        </authorList>
    </citation>
    <scope>NUCLEOTIDE SEQUENCE</scope>
    <source>
        <strain evidence="8">LS3</strain>
    </source>
</reference>
<dbReference type="InterPro" id="IPR036063">
    <property type="entry name" value="Smr_dom_sf"/>
</dbReference>
<gene>
    <name evidence="8" type="ORF">GNLVRS02_ARAD1C14564g</name>
</gene>
<feature type="region of interest" description="Disordered" evidence="5">
    <location>
        <begin position="97"/>
        <end position="116"/>
    </location>
</feature>
<feature type="zinc finger region" description="C3H1-type" evidence="4">
    <location>
        <begin position="189"/>
        <end position="213"/>
    </location>
</feature>
<dbReference type="EMBL" id="HG937693">
    <property type="protein sequence ID" value="CDP34528.1"/>
    <property type="molecule type" value="Genomic_DNA"/>
</dbReference>
<feature type="domain" description="Smr" evidence="7">
    <location>
        <begin position="427"/>
        <end position="513"/>
    </location>
</feature>
<dbReference type="PhylomeDB" id="A0A060T0P0"/>
<name>A0A060T0P0_BLAAD</name>
<dbReference type="SUPFAM" id="SSF90229">
    <property type="entry name" value="CCCH zinc finger"/>
    <property type="match status" value="1"/>
</dbReference>
<dbReference type="InterPro" id="IPR036855">
    <property type="entry name" value="Znf_CCCH_sf"/>
</dbReference>
<dbReference type="InterPro" id="IPR000571">
    <property type="entry name" value="Znf_CCCH"/>
</dbReference>
<dbReference type="PROSITE" id="PS50828">
    <property type="entry name" value="SMR"/>
    <property type="match status" value="1"/>
</dbReference>
<dbReference type="Pfam" id="PF14608">
    <property type="entry name" value="zf-CCCH_2"/>
    <property type="match status" value="2"/>
</dbReference>
<organism evidence="8">
    <name type="scientific">Blastobotrys adeninivorans</name>
    <name type="common">Yeast</name>
    <name type="synonym">Arxula adeninivorans</name>
    <dbReference type="NCBI Taxonomy" id="409370"/>
    <lineage>
        <taxon>Eukaryota</taxon>
        <taxon>Fungi</taxon>
        <taxon>Dikarya</taxon>
        <taxon>Ascomycota</taxon>
        <taxon>Saccharomycotina</taxon>
        <taxon>Dipodascomycetes</taxon>
        <taxon>Dipodascales</taxon>
        <taxon>Trichomonascaceae</taxon>
        <taxon>Blastobotrys</taxon>
    </lineage>
</organism>
<dbReference type="InterPro" id="IPR053242">
    <property type="entry name" value="PAM2-like_domain"/>
</dbReference>
<dbReference type="PANTHER" id="PTHR46651">
    <property type="entry name" value="POLYADENYLATE-BINDING PROTEIN-INTERACTING PROTEIN 7"/>
    <property type="match status" value="1"/>
</dbReference>
<feature type="domain" description="C3H1-type" evidence="6">
    <location>
        <begin position="214"/>
        <end position="241"/>
    </location>
</feature>
<protein>
    <submittedName>
        <fullName evidence="8">ARAD1C14564p</fullName>
    </submittedName>
</protein>
<dbReference type="Pfam" id="PF08590">
    <property type="entry name" value="DUF1771"/>
    <property type="match status" value="1"/>
</dbReference>
<dbReference type="PROSITE" id="PS50103">
    <property type="entry name" value="ZF_C3H1"/>
    <property type="match status" value="2"/>
</dbReference>
<evidence type="ECO:0000256" key="5">
    <source>
        <dbReference type="SAM" id="MobiDB-lite"/>
    </source>
</evidence>
<dbReference type="Gene3D" id="4.10.1000.10">
    <property type="entry name" value="Zinc finger, CCCH-type"/>
    <property type="match status" value="1"/>
</dbReference>
<evidence type="ECO:0000256" key="1">
    <source>
        <dbReference type="ARBA" id="ARBA00022723"/>
    </source>
</evidence>
<evidence type="ECO:0000256" key="2">
    <source>
        <dbReference type="ARBA" id="ARBA00022771"/>
    </source>
</evidence>
<dbReference type="Pfam" id="PF01713">
    <property type="entry name" value="Smr"/>
    <property type="match status" value="1"/>
</dbReference>